<name>A0AAV4IJT2_9GAST</name>
<gene>
    <name evidence="1" type="ORF">ElyMa_006652300</name>
</gene>
<dbReference type="PANTHER" id="PTHR47018">
    <property type="entry name" value="CXC DOMAIN-CONTAINING PROTEIN-RELATED"/>
    <property type="match status" value="1"/>
</dbReference>
<evidence type="ECO:0000313" key="2">
    <source>
        <dbReference type="Proteomes" id="UP000762676"/>
    </source>
</evidence>
<proteinExistence type="predicted"/>
<accession>A0AAV4IJT2</accession>
<reference evidence="1 2" key="1">
    <citation type="journal article" date="2021" name="Elife">
        <title>Chloroplast acquisition without the gene transfer in kleptoplastic sea slugs, Plakobranchus ocellatus.</title>
        <authorList>
            <person name="Maeda T."/>
            <person name="Takahashi S."/>
            <person name="Yoshida T."/>
            <person name="Shimamura S."/>
            <person name="Takaki Y."/>
            <person name="Nagai Y."/>
            <person name="Toyoda A."/>
            <person name="Suzuki Y."/>
            <person name="Arimoto A."/>
            <person name="Ishii H."/>
            <person name="Satoh N."/>
            <person name="Nishiyama T."/>
            <person name="Hasebe M."/>
            <person name="Maruyama T."/>
            <person name="Minagawa J."/>
            <person name="Obokata J."/>
            <person name="Shigenobu S."/>
        </authorList>
    </citation>
    <scope>NUCLEOTIDE SEQUENCE [LARGE SCALE GENOMIC DNA]</scope>
</reference>
<dbReference type="Proteomes" id="UP000762676">
    <property type="component" value="Unassembled WGS sequence"/>
</dbReference>
<comment type="caution">
    <text evidence="1">The sequence shown here is derived from an EMBL/GenBank/DDBJ whole genome shotgun (WGS) entry which is preliminary data.</text>
</comment>
<evidence type="ECO:0000313" key="1">
    <source>
        <dbReference type="EMBL" id="GFS10694.1"/>
    </source>
</evidence>
<keyword evidence="2" id="KW-1185">Reference proteome</keyword>
<organism evidence="1 2">
    <name type="scientific">Elysia marginata</name>
    <dbReference type="NCBI Taxonomy" id="1093978"/>
    <lineage>
        <taxon>Eukaryota</taxon>
        <taxon>Metazoa</taxon>
        <taxon>Spiralia</taxon>
        <taxon>Lophotrochozoa</taxon>
        <taxon>Mollusca</taxon>
        <taxon>Gastropoda</taxon>
        <taxon>Heterobranchia</taxon>
        <taxon>Euthyneura</taxon>
        <taxon>Panpulmonata</taxon>
        <taxon>Sacoglossa</taxon>
        <taxon>Placobranchoidea</taxon>
        <taxon>Plakobranchidae</taxon>
        <taxon>Elysia</taxon>
    </lineage>
</organism>
<dbReference type="PANTHER" id="PTHR47018:SF2">
    <property type="entry name" value="TESMIN_TSO1-LIKE CXC DOMAIN-CONTAINING PROTEIN"/>
    <property type="match status" value="1"/>
</dbReference>
<sequence length="103" mass="12139">MLSGAETSRLIEQFEDTCMDENEERQPPHHEQNLQIQKTFHIQVNKLLNTFKEMGNPFVDDFAELVSLDSRTSVDMSVDKLRNIEFERIGKKQNTEFVKYVFL</sequence>
<protein>
    <submittedName>
        <fullName evidence="1">Uncharacterized protein</fullName>
    </submittedName>
</protein>
<dbReference type="AlphaFoldDB" id="A0AAV4IJT2"/>
<dbReference type="EMBL" id="BMAT01013347">
    <property type="protein sequence ID" value="GFS10694.1"/>
    <property type="molecule type" value="Genomic_DNA"/>
</dbReference>